<dbReference type="Proteomes" id="UP001341840">
    <property type="component" value="Unassembled WGS sequence"/>
</dbReference>
<reference evidence="2 3" key="1">
    <citation type="journal article" date="2023" name="Plants (Basel)">
        <title>Bridging the Gap: Combining Genomics and Transcriptomics Approaches to Understand Stylosanthes scabra, an Orphan Legume from the Brazilian Caatinga.</title>
        <authorList>
            <person name="Ferreira-Neto J.R.C."/>
            <person name="da Silva M.D."/>
            <person name="Binneck E."/>
            <person name="de Melo N.F."/>
            <person name="da Silva R.H."/>
            <person name="de Melo A.L.T.M."/>
            <person name="Pandolfi V."/>
            <person name="Bustamante F.O."/>
            <person name="Brasileiro-Vidal A.C."/>
            <person name="Benko-Iseppon A.M."/>
        </authorList>
    </citation>
    <scope>NUCLEOTIDE SEQUENCE [LARGE SCALE GENOMIC DNA]</scope>
    <source>
        <tissue evidence="2">Leaves</tissue>
    </source>
</reference>
<feature type="non-terminal residue" evidence="2">
    <location>
        <position position="1"/>
    </location>
</feature>
<evidence type="ECO:0000256" key="1">
    <source>
        <dbReference type="SAM" id="MobiDB-lite"/>
    </source>
</evidence>
<organism evidence="2 3">
    <name type="scientific">Stylosanthes scabra</name>
    <dbReference type="NCBI Taxonomy" id="79078"/>
    <lineage>
        <taxon>Eukaryota</taxon>
        <taxon>Viridiplantae</taxon>
        <taxon>Streptophyta</taxon>
        <taxon>Embryophyta</taxon>
        <taxon>Tracheophyta</taxon>
        <taxon>Spermatophyta</taxon>
        <taxon>Magnoliopsida</taxon>
        <taxon>eudicotyledons</taxon>
        <taxon>Gunneridae</taxon>
        <taxon>Pentapetalae</taxon>
        <taxon>rosids</taxon>
        <taxon>fabids</taxon>
        <taxon>Fabales</taxon>
        <taxon>Fabaceae</taxon>
        <taxon>Papilionoideae</taxon>
        <taxon>50 kb inversion clade</taxon>
        <taxon>dalbergioids sensu lato</taxon>
        <taxon>Dalbergieae</taxon>
        <taxon>Pterocarpus clade</taxon>
        <taxon>Stylosanthes</taxon>
    </lineage>
</organism>
<comment type="caution">
    <text evidence="2">The sequence shown here is derived from an EMBL/GenBank/DDBJ whole genome shotgun (WGS) entry which is preliminary data.</text>
</comment>
<keyword evidence="3" id="KW-1185">Reference proteome</keyword>
<dbReference type="EMBL" id="JASCZI010093186">
    <property type="protein sequence ID" value="MED6153144.1"/>
    <property type="molecule type" value="Genomic_DNA"/>
</dbReference>
<evidence type="ECO:0000313" key="2">
    <source>
        <dbReference type="EMBL" id="MED6153144.1"/>
    </source>
</evidence>
<evidence type="ECO:0000313" key="3">
    <source>
        <dbReference type="Proteomes" id="UP001341840"/>
    </source>
</evidence>
<evidence type="ECO:0008006" key="4">
    <source>
        <dbReference type="Google" id="ProtNLM"/>
    </source>
</evidence>
<feature type="region of interest" description="Disordered" evidence="1">
    <location>
        <begin position="1"/>
        <end position="43"/>
    </location>
</feature>
<sequence length="76" mass="8302">NKGKESQGEDATPSQIDKPVENTKLSASEKKGKKQVTETKPSQVRTFPNGLVIEEISMGKPDGNRATPGKKFNILY</sequence>
<accession>A0ABU6TWA9</accession>
<proteinExistence type="predicted"/>
<protein>
    <recommendedName>
        <fullName evidence="4">Peptidylprolyl isomerase</fullName>
    </recommendedName>
</protein>
<name>A0ABU6TWA9_9FABA</name>
<gene>
    <name evidence="2" type="ORF">PIB30_098767</name>
</gene>